<reference evidence="1 2" key="1">
    <citation type="journal article" date="2015" name="BMC Genomics">
        <title>Insights from the genome of Ophiocordyceps polyrhachis-furcata to pathogenicity and host specificity in insect fungi.</title>
        <authorList>
            <person name="Wichadakul D."/>
            <person name="Kobmoo N."/>
            <person name="Ingsriswang S."/>
            <person name="Tangphatsornruang S."/>
            <person name="Chantasingh D."/>
            <person name="Luangsa-ard J.J."/>
            <person name="Eurwilaichitr L."/>
        </authorList>
    </citation>
    <scope>NUCLEOTIDE SEQUENCE [LARGE SCALE GENOMIC DNA]</scope>
    <source>
        <strain evidence="1 2">BCC 54312</strain>
    </source>
</reference>
<evidence type="ECO:0000313" key="1">
    <source>
        <dbReference type="EMBL" id="RCI11002.1"/>
    </source>
</evidence>
<dbReference type="EMBL" id="LKCN02000011">
    <property type="protein sequence ID" value="RCI11002.1"/>
    <property type="molecule type" value="Genomic_DNA"/>
</dbReference>
<keyword evidence="2" id="KW-1185">Reference proteome</keyword>
<comment type="caution">
    <text evidence="1">The sequence shown here is derived from an EMBL/GenBank/DDBJ whole genome shotgun (WGS) entry which is preliminary data.</text>
</comment>
<proteinExistence type="predicted"/>
<feature type="non-terminal residue" evidence="1">
    <location>
        <position position="1"/>
    </location>
</feature>
<accession>A0A367L9T8</accession>
<evidence type="ECO:0000313" key="2">
    <source>
        <dbReference type="Proteomes" id="UP000253664"/>
    </source>
</evidence>
<sequence>AIAQSSRLKRKPLPPRLLFDGDKILFPARNIPYNDYARAVTRIRSVAVNIKAFRLKAYSNAKGAPLTTRALPLNLLPAICNSPMPAAKRRSIPGHFLKSCNLRLARCLSTLRLTRYNVLVRASRRELIIYSADDLVVYSSAAR</sequence>
<gene>
    <name evidence="1" type="ORF">L249_5432</name>
</gene>
<organism evidence="1 2">
    <name type="scientific">Ophiocordyceps polyrhachis-furcata BCC 54312</name>
    <dbReference type="NCBI Taxonomy" id="1330021"/>
    <lineage>
        <taxon>Eukaryota</taxon>
        <taxon>Fungi</taxon>
        <taxon>Dikarya</taxon>
        <taxon>Ascomycota</taxon>
        <taxon>Pezizomycotina</taxon>
        <taxon>Sordariomycetes</taxon>
        <taxon>Hypocreomycetidae</taxon>
        <taxon>Hypocreales</taxon>
        <taxon>Ophiocordycipitaceae</taxon>
        <taxon>Ophiocordyceps</taxon>
    </lineage>
</organism>
<dbReference type="Proteomes" id="UP000253664">
    <property type="component" value="Unassembled WGS sequence"/>
</dbReference>
<protein>
    <submittedName>
        <fullName evidence="1">Uncharacterized protein</fullName>
    </submittedName>
</protein>
<dbReference type="AlphaFoldDB" id="A0A367L9T8"/>
<name>A0A367L9T8_9HYPO</name>